<evidence type="ECO:0000259" key="3">
    <source>
        <dbReference type="SMART" id="SM00331"/>
    </source>
</evidence>
<feature type="domain" description="PPM-type phosphatase" evidence="3">
    <location>
        <begin position="598"/>
        <end position="818"/>
    </location>
</feature>
<organism evidence="4">
    <name type="scientific">Ignavibacterium album</name>
    <dbReference type="NCBI Taxonomy" id="591197"/>
    <lineage>
        <taxon>Bacteria</taxon>
        <taxon>Pseudomonadati</taxon>
        <taxon>Ignavibacteriota</taxon>
        <taxon>Ignavibacteria</taxon>
        <taxon>Ignavibacteriales</taxon>
        <taxon>Ignavibacteriaceae</taxon>
        <taxon>Ignavibacterium</taxon>
    </lineage>
</organism>
<dbReference type="EMBL" id="DSUJ01000008">
    <property type="protein sequence ID" value="HFI91030.1"/>
    <property type="molecule type" value="Genomic_DNA"/>
</dbReference>
<evidence type="ECO:0000256" key="1">
    <source>
        <dbReference type="ARBA" id="ARBA00022801"/>
    </source>
</evidence>
<feature type="transmembrane region" description="Helical" evidence="2">
    <location>
        <begin position="423"/>
        <end position="445"/>
    </location>
</feature>
<dbReference type="PANTHER" id="PTHR43156:SF2">
    <property type="entry name" value="STAGE II SPORULATION PROTEIN E"/>
    <property type="match status" value="1"/>
</dbReference>
<protein>
    <recommendedName>
        <fullName evidence="3">PPM-type phosphatase domain-containing protein</fullName>
    </recommendedName>
</protein>
<feature type="transmembrane region" description="Helical" evidence="2">
    <location>
        <begin position="529"/>
        <end position="551"/>
    </location>
</feature>
<keyword evidence="2" id="KW-0812">Transmembrane</keyword>
<dbReference type="AlphaFoldDB" id="A0A7V2ZJF4"/>
<dbReference type="InterPro" id="IPR052016">
    <property type="entry name" value="Bact_Sigma-Reg"/>
</dbReference>
<dbReference type="SMART" id="SM00331">
    <property type="entry name" value="PP2C_SIG"/>
    <property type="match status" value="1"/>
</dbReference>
<feature type="transmembrane region" description="Helical" evidence="2">
    <location>
        <begin position="457"/>
        <end position="475"/>
    </location>
</feature>
<accession>A0A7V2ZJF4</accession>
<dbReference type="InterPro" id="IPR001932">
    <property type="entry name" value="PPM-type_phosphatase-like_dom"/>
</dbReference>
<reference evidence="4" key="1">
    <citation type="journal article" date="2020" name="mSystems">
        <title>Genome- and Community-Level Interaction Insights into Carbon Utilization and Element Cycling Functions of Hydrothermarchaeota in Hydrothermal Sediment.</title>
        <authorList>
            <person name="Zhou Z."/>
            <person name="Liu Y."/>
            <person name="Xu W."/>
            <person name="Pan J."/>
            <person name="Luo Z.H."/>
            <person name="Li M."/>
        </authorList>
    </citation>
    <scope>NUCLEOTIDE SEQUENCE [LARGE SCALE GENOMIC DNA]</scope>
    <source>
        <strain evidence="4">SpSt-479</strain>
    </source>
</reference>
<sequence>MKNAGKKIVMIFSKIKFALISVLILIVSVIAINQLTPDYHPDGGLKLKLGKNEILRESEKIIEKIKPELKNENREVSFESNPAILRWLRYTNRINIANQKIREQKLSYYWSIKVLSVNDTNVMISSDQRKNVEASTVLELKLSQDGKLSGLSESFNETIITDYFNQDSARTFAENFIHTLTNFIKFTNDSNKITTDNHLFSLDRIELIQKLNRKDYNLTWKGYDETGQLLYLKASIIGNRFKSFDFVIPIPEEYTKAESDVYELVTTLFIFLFVLVMVISVGLKRIRAYEIGYKNALIFAAIYVMFFALTQILEISFNIQWNVLVGLVIAGIFIFLASVAMWAVGETYLRELWNDKFASIDLIRHKYFTHSLIGKSLVVSITTGFLLAAIFLALVKFESEYFYLNFTSKAFRSLNQFDSDFPLIYLFSGSVSTYTLLIVPLIFFISGSVKKFFNDKVLFITINSVLFALLIYLYIEPVYASLITGLAIGIILSIVIYEYDLLAASLSFILFNFYLRAVDFSFVGDESFAIKWLLTLLVSAIVLVLGFILIFTKDKKVDISSLAPKFLENITERQRLKKELEVARIVQMSFLPKKDPTIPGIQIASVCIPAFEVGGDYYDFIKLGENKIGIIIGDVSGKGTQAAFYMTLAKGFIKAIAKDSDSPAEILSKMNELFYENVERGRFISMIYAIIDVERRIMKIARAGHNPVLINQHSGKLNFITPKGLALGLEKGILFRQVITEETIHLEKGNTFVFYTDGFTEAVNNKGEEFGLERIQQLLEIYSYESSDKLLEILLSEVRKFIGKTHQYDDMTMVIVKVTS</sequence>
<evidence type="ECO:0000256" key="2">
    <source>
        <dbReference type="SAM" id="Phobius"/>
    </source>
</evidence>
<feature type="transmembrane region" description="Helical" evidence="2">
    <location>
        <begin position="506"/>
        <end position="523"/>
    </location>
</feature>
<keyword evidence="1" id="KW-0378">Hydrolase</keyword>
<dbReference type="InterPro" id="IPR036457">
    <property type="entry name" value="PPM-type-like_dom_sf"/>
</dbReference>
<feature type="transmembrane region" description="Helical" evidence="2">
    <location>
        <begin position="295"/>
        <end position="313"/>
    </location>
</feature>
<dbReference type="PANTHER" id="PTHR43156">
    <property type="entry name" value="STAGE II SPORULATION PROTEIN E-RELATED"/>
    <property type="match status" value="1"/>
</dbReference>
<dbReference type="GO" id="GO:0016791">
    <property type="term" value="F:phosphatase activity"/>
    <property type="evidence" value="ECO:0007669"/>
    <property type="project" value="TreeGrafter"/>
</dbReference>
<name>A0A7V2ZJF4_9BACT</name>
<evidence type="ECO:0000313" key="4">
    <source>
        <dbReference type="EMBL" id="HFI91030.1"/>
    </source>
</evidence>
<comment type="caution">
    <text evidence="4">The sequence shown here is derived from an EMBL/GenBank/DDBJ whole genome shotgun (WGS) entry which is preliminary data.</text>
</comment>
<feature type="transmembrane region" description="Helical" evidence="2">
    <location>
        <begin position="481"/>
        <end position="499"/>
    </location>
</feature>
<feature type="transmembrane region" description="Helical" evidence="2">
    <location>
        <begin position="261"/>
        <end position="283"/>
    </location>
</feature>
<proteinExistence type="predicted"/>
<dbReference type="Pfam" id="PF07228">
    <property type="entry name" value="SpoIIE"/>
    <property type="match status" value="1"/>
</dbReference>
<feature type="transmembrane region" description="Helical" evidence="2">
    <location>
        <begin position="372"/>
        <end position="395"/>
    </location>
</feature>
<keyword evidence="2" id="KW-0472">Membrane</keyword>
<gene>
    <name evidence="4" type="ORF">ENS31_05775</name>
</gene>
<feature type="transmembrane region" description="Helical" evidence="2">
    <location>
        <begin position="319"/>
        <end position="344"/>
    </location>
</feature>
<dbReference type="SUPFAM" id="SSF81606">
    <property type="entry name" value="PP2C-like"/>
    <property type="match status" value="1"/>
</dbReference>
<dbReference type="Gene3D" id="3.60.40.10">
    <property type="entry name" value="PPM-type phosphatase domain"/>
    <property type="match status" value="1"/>
</dbReference>
<keyword evidence="2" id="KW-1133">Transmembrane helix</keyword>